<gene>
    <name evidence="2" type="ORF">BJ965_003225</name>
</gene>
<protein>
    <submittedName>
        <fullName evidence="2">Uncharacterized protein</fullName>
    </submittedName>
</protein>
<feature type="transmembrane region" description="Helical" evidence="1">
    <location>
        <begin position="42"/>
        <end position="65"/>
    </location>
</feature>
<dbReference type="AlphaFoldDB" id="A0A7W7GIG2"/>
<keyword evidence="1" id="KW-0472">Membrane</keyword>
<organism evidence="2 3">
    <name type="scientific">Streptomyces luteogriseus</name>
    <dbReference type="NCBI Taxonomy" id="68233"/>
    <lineage>
        <taxon>Bacteria</taxon>
        <taxon>Bacillati</taxon>
        <taxon>Actinomycetota</taxon>
        <taxon>Actinomycetes</taxon>
        <taxon>Kitasatosporales</taxon>
        <taxon>Streptomycetaceae</taxon>
        <taxon>Streptomyces</taxon>
    </lineage>
</organism>
<keyword evidence="3" id="KW-1185">Reference proteome</keyword>
<dbReference type="RefSeq" id="WP_184909229.1">
    <property type="nucleotide sequence ID" value="NZ_JACHMS010000001.1"/>
</dbReference>
<comment type="caution">
    <text evidence="2">The sequence shown here is derived from an EMBL/GenBank/DDBJ whole genome shotgun (WGS) entry which is preliminary data.</text>
</comment>
<keyword evidence="1" id="KW-1133">Transmembrane helix</keyword>
<proteinExistence type="predicted"/>
<name>A0A7W7GIG2_9ACTN</name>
<dbReference type="GeneID" id="95795203"/>
<feature type="transmembrane region" description="Helical" evidence="1">
    <location>
        <begin position="77"/>
        <end position="97"/>
    </location>
</feature>
<evidence type="ECO:0000256" key="1">
    <source>
        <dbReference type="SAM" id="Phobius"/>
    </source>
</evidence>
<dbReference type="Proteomes" id="UP000565089">
    <property type="component" value="Unassembled WGS sequence"/>
</dbReference>
<reference evidence="2 3" key="1">
    <citation type="submission" date="2020-08" db="EMBL/GenBank/DDBJ databases">
        <title>Sequencing the genomes of 1000 actinobacteria strains.</title>
        <authorList>
            <person name="Klenk H.-P."/>
        </authorList>
    </citation>
    <scope>NUCLEOTIDE SEQUENCE [LARGE SCALE GENOMIC DNA]</scope>
    <source>
        <strain evidence="2 3">DSM 40483</strain>
    </source>
</reference>
<sequence length="102" mass="10942">MIDSARSAEPRDFGPARYIAPYLLLVLADAGTAKASAGDRPVLFGLFAAVAVLGVVSAAVCLRRMWATHQRRAQPGWTRLLGALLAAYGLYVTFRVLHDLTG</sequence>
<evidence type="ECO:0000313" key="2">
    <source>
        <dbReference type="EMBL" id="MBB4713343.1"/>
    </source>
</evidence>
<accession>A0A7W7GIG2</accession>
<evidence type="ECO:0000313" key="3">
    <source>
        <dbReference type="Proteomes" id="UP000565089"/>
    </source>
</evidence>
<keyword evidence="1" id="KW-0812">Transmembrane</keyword>
<dbReference type="EMBL" id="JACHMS010000001">
    <property type="protein sequence ID" value="MBB4713343.1"/>
    <property type="molecule type" value="Genomic_DNA"/>
</dbReference>